<organism evidence="1 2">
    <name type="scientific">Thiorhodococcus mannitoliphagus</name>
    <dbReference type="NCBI Taxonomy" id="329406"/>
    <lineage>
        <taxon>Bacteria</taxon>
        <taxon>Pseudomonadati</taxon>
        <taxon>Pseudomonadota</taxon>
        <taxon>Gammaproteobacteria</taxon>
        <taxon>Chromatiales</taxon>
        <taxon>Chromatiaceae</taxon>
        <taxon>Thiorhodococcus</taxon>
    </lineage>
</organism>
<proteinExistence type="predicted"/>
<dbReference type="RefSeq" id="WP_164654253.1">
    <property type="nucleotide sequence ID" value="NZ_JAAIJR010000046.1"/>
</dbReference>
<dbReference type="PANTHER" id="PTHR47473:SF1">
    <property type="entry name" value="METHYLTRANSFERASE DOMAIN-CONTAINING PROTEIN"/>
    <property type="match status" value="1"/>
</dbReference>
<name>A0A6P1DUK0_9GAMM</name>
<gene>
    <name evidence="1" type="ORF">G3480_12640</name>
</gene>
<dbReference type="PANTHER" id="PTHR47473">
    <property type="entry name" value="BTA1P"/>
    <property type="match status" value="1"/>
</dbReference>
<dbReference type="AlphaFoldDB" id="A0A6P1DUK0"/>
<reference evidence="2" key="1">
    <citation type="journal article" date="2020" name="Microbiol. Resour. Announc.">
        <title>Draft Genome Sequences of Thiorhodococcus mannitoliphagus and Thiorhodococcus minor, Purple Sulfur Photosynthetic Bacteria in the Gammaproteobacterial Family Chromatiaceae.</title>
        <authorList>
            <person name="Aviles F.A."/>
            <person name="Meyer T.E."/>
            <person name="Kyndt J.A."/>
        </authorList>
    </citation>
    <scope>NUCLEOTIDE SEQUENCE [LARGE SCALE GENOMIC DNA]</scope>
    <source>
        <strain evidence="2">DSM 18266</strain>
    </source>
</reference>
<dbReference type="InterPro" id="IPR021829">
    <property type="entry name" value="DUF3419"/>
</dbReference>
<dbReference type="EMBL" id="JAAIJR010000046">
    <property type="protein sequence ID" value="NEX21150.1"/>
    <property type="molecule type" value="Genomic_DNA"/>
</dbReference>
<sequence>MQTSSNRHHAVISSAYPGTIFIDLDGERPERHIAGSFTLSTHPVRAKPTLSDRIDQRVFNAIYSRALVYNTCWEDPAVDRIALELKPDDTLLVITSAGCNVLDYALTGPRCIHAVDANPRQNALLELKLAGIRRLDHADFFAIFGHGYHPELRDIYLGVLRAELSRSATEFWDRRVAWFGNPNGSFYFHGLSGIVARLFHTYLKVRPRLAASVHALFESSSLDDQRRIYDTRVSPLIWTPSVKWTLSRQLTMSMLGVPHPQRKEVQAQHLRGVAGFVQEAIEYVFRQLPISSNYFWSVYLRGRYTEDCCPEYLKPDSFAALKDGLVDRILTHTSTVTDFLRNTEEPISKFVLLDHMDWMSSYYPDALTEEWEAILQRATADARIIFRSAHATPTYLDRIELGAERTPLRKQLRFHPELAQRLSLLDRVHTYAGFHIADVRA</sequence>
<keyword evidence="2" id="KW-1185">Reference proteome</keyword>
<protein>
    <submittedName>
        <fullName evidence="1">BtaA family protein</fullName>
    </submittedName>
</protein>
<reference evidence="1 2" key="2">
    <citation type="submission" date="2020-02" db="EMBL/GenBank/DDBJ databases">
        <title>Genome sequences of Thiorhodococcus mannitoliphagus and Thiorhodococcus minor, purple sulfur photosynthetic bacteria in the gammaproteobacterial family, Chromatiaceae.</title>
        <authorList>
            <person name="Aviles F.A."/>
            <person name="Meyer T.E."/>
            <person name="Kyndt J.A."/>
        </authorList>
    </citation>
    <scope>NUCLEOTIDE SEQUENCE [LARGE SCALE GENOMIC DNA]</scope>
    <source>
        <strain evidence="1 2">DSM 18266</strain>
    </source>
</reference>
<evidence type="ECO:0000313" key="1">
    <source>
        <dbReference type="EMBL" id="NEX21150.1"/>
    </source>
</evidence>
<dbReference type="Pfam" id="PF11899">
    <property type="entry name" value="DUF3419"/>
    <property type="match status" value="1"/>
</dbReference>
<accession>A0A6P1DUK0</accession>
<evidence type="ECO:0000313" key="2">
    <source>
        <dbReference type="Proteomes" id="UP000471640"/>
    </source>
</evidence>
<comment type="caution">
    <text evidence="1">The sequence shown here is derived from an EMBL/GenBank/DDBJ whole genome shotgun (WGS) entry which is preliminary data.</text>
</comment>
<dbReference type="Proteomes" id="UP000471640">
    <property type="component" value="Unassembled WGS sequence"/>
</dbReference>